<comment type="subcellular location">
    <subcellularLocation>
        <location evidence="1 8">Cytoplasm</location>
    </subcellularLocation>
</comment>
<dbReference type="InterPro" id="IPR012795">
    <property type="entry name" value="tRNA_Ile_lys_synt_N"/>
</dbReference>
<proteinExistence type="inferred from homology"/>
<evidence type="ECO:0000256" key="8">
    <source>
        <dbReference type="HAMAP-Rule" id="MF_01161"/>
    </source>
</evidence>
<evidence type="ECO:0000256" key="6">
    <source>
        <dbReference type="ARBA" id="ARBA00022840"/>
    </source>
</evidence>
<dbReference type="Gene3D" id="3.30.465.60">
    <property type="match status" value="1"/>
</dbReference>
<dbReference type="GO" id="GO:0006400">
    <property type="term" value="P:tRNA modification"/>
    <property type="evidence" value="ECO:0007669"/>
    <property type="project" value="UniProtKB-UniRule"/>
</dbReference>
<dbReference type="NCBIfam" id="TIGR02433">
    <property type="entry name" value="lysidine_TilS_C"/>
    <property type="match status" value="1"/>
</dbReference>
<evidence type="ECO:0000313" key="10">
    <source>
        <dbReference type="EMBL" id="MCR2807228.1"/>
    </source>
</evidence>
<dbReference type="PANTHER" id="PTHR43033:SF1">
    <property type="entry name" value="TRNA(ILE)-LYSIDINE SYNTHASE-RELATED"/>
    <property type="match status" value="1"/>
</dbReference>
<sequence length="470" mass="52950">MLHPLEQELAREAAAKGLWRRGDRLIVAVSGGPDSMALLHMLHVLAREQELTLTAAHVNHGFRGAESARELETVKAYAGSLGLACETVTMDLPTYIEENRLNLQSAAREKRYAFLLEVAARHGAERIALAHHADDQAETVLMRLIRGSGLTGLSGMSSMRAEKNVELVRPLLRMNKSDLLRYCEEHDIPYCADSSNQERYYFRNTIRLDVIPYLSQYNPQLPLSLQRLAEVAGAEDDFMARQTSDLFDRLVTRKDGEFAIGCSVLRGLHVALQRRLIKLILSYLSQETENLTYGSVETMRLAASEAAPATWRMDASGGIRCIREYETMRWIGVRDVWEAGEPFDLTVPEGMEELGGLPDGWRFRLEWLDGAQGKPHSRLEACFDADQLSYPLHVRSRLPGDRIHVLGLNGSKKVQDMFVDEKIPPSRREQYPLLCDSAGRLLWIPGVRRSSHALTGSDSRRVLRITAFNE</sequence>
<dbReference type="Proteomes" id="UP001141950">
    <property type="component" value="Unassembled WGS sequence"/>
</dbReference>
<dbReference type="Pfam" id="PF01171">
    <property type="entry name" value="ATP_bind_3"/>
    <property type="match status" value="1"/>
</dbReference>
<dbReference type="InterPro" id="IPR014729">
    <property type="entry name" value="Rossmann-like_a/b/a_fold"/>
</dbReference>
<evidence type="ECO:0000259" key="9">
    <source>
        <dbReference type="SMART" id="SM00977"/>
    </source>
</evidence>
<dbReference type="SMART" id="SM00977">
    <property type="entry name" value="TilS_C"/>
    <property type="match status" value="1"/>
</dbReference>
<keyword evidence="11" id="KW-1185">Reference proteome</keyword>
<dbReference type="Pfam" id="PF11734">
    <property type="entry name" value="TilS_C"/>
    <property type="match status" value="1"/>
</dbReference>
<protein>
    <recommendedName>
        <fullName evidence="8">tRNA(Ile)-lysidine synthase</fullName>
        <ecNumber evidence="8">6.3.4.19</ecNumber>
    </recommendedName>
    <alternativeName>
        <fullName evidence="8">tRNA(Ile)-2-lysyl-cytidine synthase</fullName>
    </alternativeName>
    <alternativeName>
        <fullName evidence="8">tRNA(Ile)-lysidine synthetase</fullName>
    </alternativeName>
</protein>
<evidence type="ECO:0000256" key="1">
    <source>
        <dbReference type="ARBA" id="ARBA00004496"/>
    </source>
</evidence>
<evidence type="ECO:0000313" key="11">
    <source>
        <dbReference type="Proteomes" id="UP001141950"/>
    </source>
</evidence>
<keyword evidence="5 8" id="KW-0547">Nucleotide-binding</keyword>
<keyword evidence="6 8" id="KW-0067">ATP-binding</keyword>
<evidence type="ECO:0000256" key="7">
    <source>
        <dbReference type="ARBA" id="ARBA00048539"/>
    </source>
</evidence>
<dbReference type="Gene3D" id="3.40.50.620">
    <property type="entry name" value="HUPs"/>
    <property type="match status" value="1"/>
</dbReference>
<dbReference type="AlphaFoldDB" id="A0A9X2MWL2"/>
<dbReference type="GO" id="GO:0005737">
    <property type="term" value="C:cytoplasm"/>
    <property type="evidence" value="ECO:0007669"/>
    <property type="project" value="UniProtKB-SubCell"/>
</dbReference>
<dbReference type="PANTHER" id="PTHR43033">
    <property type="entry name" value="TRNA(ILE)-LYSIDINE SYNTHASE-RELATED"/>
    <property type="match status" value="1"/>
</dbReference>
<dbReference type="HAMAP" id="MF_01161">
    <property type="entry name" value="tRNA_Ile_lys_synt"/>
    <property type="match status" value="1"/>
</dbReference>
<dbReference type="InterPro" id="IPR012796">
    <property type="entry name" value="Lysidine-tRNA-synth_C"/>
</dbReference>
<dbReference type="NCBIfam" id="TIGR02432">
    <property type="entry name" value="lysidine_TilS_N"/>
    <property type="match status" value="1"/>
</dbReference>
<comment type="domain">
    <text evidence="8">The N-terminal region contains the highly conserved SGGXDS motif, predicted to be a P-loop motif involved in ATP binding.</text>
</comment>
<keyword evidence="2 8" id="KW-0963">Cytoplasm</keyword>
<comment type="catalytic activity">
    <reaction evidence="7 8">
        <text>cytidine(34) in tRNA(Ile2) + L-lysine + ATP = lysidine(34) in tRNA(Ile2) + AMP + diphosphate + H(+)</text>
        <dbReference type="Rhea" id="RHEA:43744"/>
        <dbReference type="Rhea" id="RHEA-COMP:10625"/>
        <dbReference type="Rhea" id="RHEA-COMP:10670"/>
        <dbReference type="ChEBI" id="CHEBI:15378"/>
        <dbReference type="ChEBI" id="CHEBI:30616"/>
        <dbReference type="ChEBI" id="CHEBI:32551"/>
        <dbReference type="ChEBI" id="CHEBI:33019"/>
        <dbReference type="ChEBI" id="CHEBI:82748"/>
        <dbReference type="ChEBI" id="CHEBI:83665"/>
        <dbReference type="ChEBI" id="CHEBI:456215"/>
        <dbReference type="EC" id="6.3.4.19"/>
    </reaction>
</comment>
<organism evidence="10 11">
    <name type="scientific">Paenibacillus soyae</name>
    <dbReference type="NCBI Taxonomy" id="2969249"/>
    <lineage>
        <taxon>Bacteria</taxon>
        <taxon>Bacillati</taxon>
        <taxon>Bacillota</taxon>
        <taxon>Bacilli</taxon>
        <taxon>Bacillales</taxon>
        <taxon>Paenibacillaceae</taxon>
        <taxon>Paenibacillus</taxon>
    </lineage>
</organism>
<evidence type="ECO:0000256" key="2">
    <source>
        <dbReference type="ARBA" id="ARBA00022490"/>
    </source>
</evidence>
<dbReference type="EMBL" id="JANIPJ010000024">
    <property type="protein sequence ID" value="MCR2807228.1"/>
    <property type="molecule type" value="Genomic_DNA"/>
</dbReference>
<keyword evidence="4 8" id="KW-0819">tRNA processing</keyword>
<evidence type="ECO:0000256" key="3">
    <source>
        <dbReference type="ARBA" id="ARBA00022598"/>
    </source>
</evidence>
<accession>A0A9X2MWL2</accession>
<dbReference type="GO" id="GO:0032267">
    <property type="term" value="F:tRNA(Ile)-lysidine synthase activity"/>
    <property type="evidence" value="ECO:0007669"/>
    <property type="project" value="UniProtKB-EC"/>
</dbReference>
<dbReference type="RefSeq" id="WP_257451503.1">
    <property type="nucleotide sequence ID" value="NZ_JANIPJ010000024.1"/>
</dbReference>
<dbReference type="GO" id="GO:0005524">
    <property type="term" value="F:ATP binding"/>
    <property type="evidence" value="ECO:0007669"/>
    <property type="project" value="UniProtKB-UniRule"/>
</dbReference>
<evidence type="ECO:0000256" key="5">
    <source>
        <dbReference type="ARBA" id="ARBA00022741"/>
    </source>
</evidence>
<reference evidence="10" key="1">
    <citation type="submission" date="2022-08" db="EMBL/GenBank/DDBJ databases">
        <title>The genomic sequence of strain Paenibacillus sp. SCIV0701.</title>
        <authorList>
            <person name="Zhao H."/>
        </authorList>
    </citation>
    <scope>NUCLEOTIDE SEQUENCE</scope>
    <source>
        <strain evidence="10">SCIV0701</strain>
    </source>
</reference>
<dbReference type="CDD" id="cd01992">
    <property type="entry name" value="TilS_N"/>
    <property type="match status" value="1"/>
</dbReference>
<keyword evidence="3 8" id="KW-0436">Ligase</keyword>
<comment type="similarity">
    <text evidence="8">Belongs to the tRNA(Ile)-lysidine synthase family.</text>
</comment>
<dbReference type="SUPFAM" id="SSF52402">
    <property type="entry name" value="Adenine nucleotide alpha hydrolases-like"/>
    <property type="match status" value="1"/>
</dbReference>
<dbReference type="SUPFAM" id="SSF82829">
    <property type="entry name" value="MesJ substrate recognition domain-like"/>
    <property type="match status" value="1"/>
</dbReference>
<dbReference type="EC" id="6.3.4.19" evidence="8"/>
<dbReference type="InterPro" id="IPR012094">
    <property type="entry name" value="tRNA_Ile_lys_synt"/>
</dbReference>
<comment type="function">
    <text evidence="8">Ligates lysine onto the cytidine present at position 34 of the AUA codon-specific tRNA(Ile) that contains the anticodon CAU, in an ATP-dependent manner. Cytidine is converted to lysidine, thus changing the amino acid specificity of the tRNA from methionine to isoleucine.</text>
</comment>
<feature type="binding site" evidence="8">
    <location>
        <begin position="30"/>
        <end position="35"/>
    </location>
    <ligand>
        <name>ATP</name>
        <dbReference type="ChEBI" id="CHEBI:30616"/>
    </ligand>
</feature>
<gene>
    <name evidence="8 10" type="primary">tilS</name>
    <name evidence="10" type="ORF">NQZ67_25405</name>
</gene>
<comment type="caution">
    <text evidence="10">The sequence shown here is derived from an EMBL/GenBank/DDBJ whole genome shotgun (WGS) entry which is preliminary data.</text>
</comment>
<evidence type="ECO:0000256" key="4">
    <source>
        <dbReference type="ARBA" id="ARBA00022694"/>
    </source>
</evidence>
<name>A0A9X2MWL2_9BACL</name>
<feature type="domain" description="Lysidine-tRNA(Ile) synthetase C-terminal" evidence="9">
    <location>
        <begin position="392"/>
        <end position="465"/>
    </location>
</feature>
<dbReference type="SUPFAM" id="SSF56037">
    <property type="entry name" value="PheT/TilS domain"/>
    <property type="match status" value="1"/>
</dbReference>
<dbReference type="InterPro" id="IPR011063">
    <property type="entry name" value="TilS/TtcA_N"/>
</dbReference>